<gene>
    <name evidence="1" type="ORF">EV201_0085</name>
</gene>
<dbReference type="AlphaFoldDB" id="A0A4V2FST3"/>
<proteinExistence type="predicted"/>
<keyword evidence="2" id="KW-1185">Reference proteome</keyword>
<dbReference type="Proteomes" id="UP000293562">
    <property type="component" value="Unassembled WGS sequence"/>
</dbReference>
<name>A0A4V2FST3_9BACT</name>
<sequence length="30" mass="3545">MTALFFIFICKFAHEYANVHILKNIENEST</sequence>
<evidence type="ECO:0000313" key="2">
    <source>
        <dbReference type="Proteomes" id="UP000293562"/>
    </source>
</evidence>
<comment type="caution">
    <text evidence="1">The sequence shown here is derived from an EMBL/GenBank/DDBJ whole genome shotgun (WGS) entry which is preliminary data.</text>
</comment>
<organism evidence="1 2">
    <name type="scientific">Ancylomarina subtilis</name>
    <dbReference type="NCBI Taxonomy" id="1639035"/>
    <lineage>
        <taxon>Bacteria</taxon>
        <taxon>Pseudomonadati</taxon>
        <taxon>Bacteroidota</taxon>
        <taxon>Bacteroidia</taxon>
        <taxon>Marinilabiliales</taxon>
        <taxon>Marinifilaceae</taxon>
        <taxon>Ancylomarina</taxon>
    </lineage>
</organism>
<dbReference type="EMBL" id="SHKN01000001">
    <property type="protein sequence ID" value="RZT95465.1"/>
    <property type="molecule type" value="Genomic_DNA"/>
</dbReference>
<evidence type="ECO:0000313" key="1">
    <source>
        <dbReference type="EMBL" id="RZT95465.1"/>
    </source>
</evidence>
<reference evidence="1 2" key="1">
    <citation type="submission" date="2019-02" db="EMBL/GenBank/DDBJ databases">
        <title>Genomic Encyclopedia of Type Strains, Phase IV (KMG-IV): sequencing the most valuable type-strain genomes for metagenomic binning, comparative biology and taxonomic classification.</title>
        <authorList>
            <person name="Goeker M."/>
        </authorList>
    </citation>
    <scope>NUCLEOTIDE SEQUENCE [LARGE SCALE GENOMIC DNA]</scope>
    <source>
        <strain evidence="1 2">DSM 28825</strain>
    </source>
</reference>
<accession>A0A4V2FST3</accession>
<protein>
    <submittedName>
        <fullName evidence="1">Uncharacterized protein</fullName>
    </submittedName>
</protein>